<feature type="compositionally biased region" description="Basic and acidic residues" evidence="1">
    <location>
        <begin position="55"/>
        <end position="66"/>
    </location>
</feature>
<feature type="compositionally biased region" description="Basic and acidic residues" evidence="1">
    <location>
        <begin position="1"/>
        <end position="10"/>
    </location>
</feature>
<dbReference type="AlphaFoldDB" id="A0A317FEC4"/>
<evidence type="ECO:0000256" key="1">
    <source>
        <dbReference type="SAM" id="MobiDB-lite"/>
    </source>
</evidence>
<proteinExistence type="predicted"/>
<protein>
    <recommendedName>
        <fullName evidence="4">Anti-sigma factor NepR domain-containing protein</fullName>
    </recommendedName>
</protein>
<dbReference type="Proteomes" id="UP000245765">
    <property type="component" value="Unassembled WGS sequence"/>
</dbReference>
<evidence type="ECO:0008006" key="4">
    <source>
        <dbReference type="Google" id="ProtNLM"/>
    </source>
</evidence>
<feature type="compositionally biased region" description="Low complexity" evidence="1">
    <location>
        <begin position="15"/>
        <end position="26"/>
    </location>
</feature>
<dbReference type="EMBL" id="QGNA01000002">
    <property type="protein sequence ID" value="PWS37225.1"/>
    <property type="molecule type" value="Genomic_DNA"/>
</dbReference>
<organism evidence="2 3">
    <name type="scientific">Falsiroseomonas bella</name>
    <dbReference type="NCBI Taxonomy" id="2184016"/>
    <lineage>
        <taxon>Bacteria</taxon>
        <taxon>Pseudomonadati</taxon>
        <taxon>Pseudomonadota</taxon>
        <taxon>Alphaproteobacteria</taxon>
        <taxon>Acetobacterales</taxon>
        <taxon>Roseomonadaceae</taxon>
        <taxon>Falsiroseomonas</taxon>
    </lineage>
</organism>
<sequence>MDEDENRQKQTENTAPAAAERPAGAESAFDVWLHDRLHQLYDSVTQEPVPPELAKLIEEDKRRRSK</sequence>
<reference evidence="3" key="1">
    <citation type="submission" date="2018-05" db="EMBL/GenBank/DDBJ databases">
        <authorList>
            <person name="Du Z."/>
            <person name="Wang X."/>
        </authorList>
    </citation>
    <scope>NUCLEOTIDE SEQUENCE [LARGE SCALE GENOMIC DNA]</scope>
    <source>
        <strain evidence="3">CQN31</strain>
    </source>
</reference>
<name>A0A317FEC4_9PROT</name>
<evidence type="ECO:0000313" key="3">
    <source>
        <dbReference type="Proteomes" id="UP000245765"/>
    </source>
</evidence>
<comment type="caution">
    <text evidence="2">The sequence shown here is derived from an EMBL/GenBank/DDBJ whole genome shotgun (WGS) entry which is preliminary data.</text>
</comment>
<keyword evidence="3" id="KW-1185">Reference proteome</keyword>
<feature type="region of interest" description="Disordered" evidence="1">
    <location>
        <begin position="45"/>
        <end position="66"/>
    </location>
</feature>
<accession>A0A317FEC4</accession>
<dbReference type="RefSeq" id="WP_109870334.1">
    <property type="nucleotide sequence ID" value="NZ_QGNA01000002.1"/>
</dbReference>
<dbReference type="OrthoDB" id="7366948at2"/>
<feature type="region of interest" description="Disordered" evidence="1">
    <location>
        <begin position="1"/>
        <end position="26"/>
    </location>
</feature>
<evidence type="ECO:0000313" key="2">
    <source>
        <dbReference type="EMBL" id="PWS37225.1"/>
    </source>
</evidence>
<gene>
    <name evidence="2" type="ORF">DFH01_10230</name>
</gene>